<dbReference type="AlphaFoldDB" id="A0A2P6PY44"/>
<keyword evidence="2" id="KW-1185">Reference proteome</keyword>
<proteinExistence type="predicted"/>
<accession>A0A2P6PY44</accession>
<evidence type="ECO:0000313" key="1">
    <source>
        <dbReference type="EMBL" id="PRQ26855.1"/>
    </source>
</evidence>
<evidence type="ECO:0000313" key="2">
    <source>
        <dbReference type="Proteomes" id="UP000238479"/>
    </source>
</evidence>
<name>A0A2P6PY44_ROSCH</name>
<dbReference type="Proteomes" id="UP000238479">
    <property type="component" value="Chromosome 6"/>
</dbReference>
<gene>
    <name evidence="1" type="ORF">RchiOBHm_Chr6g0299101</name>
</gene>
<dbReference type="Gramene" id="PRQ26855">
    <property type="protein sequence ID" value="PRQ26855"/>
    <property type="gene ID" value="RchiOBHm_Chr6g0299101"/>
</dbReference>
<protein>
    <submittedName>
        <fullName evidence="1">Uncharacterized protein</fullName>
    </submittedName>
</protein>
<comment type="caution">
    <text evidence="1">The sequence shown here is derived from an EMBL/GenBank/DDBJ whole genome shotgun (WGS) entry which is preliminary data.</text>
</comment>
<sequence length="62" mass="7091">MLVWVLSLSVLVRRREVAPRASGLGWTQCASGDGRQLESWRLLVGFVFLRRCIGPQTWLPCY</sequence>
<reference evidence="1 2" key="1">
    <citation type="journal article" date="2018" name="Nat. Genet.">
        <title>The Rosa genome provides new insights in the design of modern roses.</title>
        <authorList>
            <person name="Bendahmane M."/>
        </authorList>
    </citation>
    <scope>NUCLEOTIDE SEQUENCE [LARGE SCALE GENOMIC DNA]</scope>
    <source>
        <strain evidence="2">cv. Old Blush</strain>
    </source>
</reference>
<organism evidence="1 2">
    <name type="scientific">Rosa chinensis</name>
    <name type="common">China rose</name>
    <dbReference type="NCBI Taxonomy" id="74649"/>
    <lineage>
        <taxon>Eukaryota</taxon>
        <taxon>Viridiplantae</taxon>
        <taxon>Streptophyta</taxon>
        <taxon>Embryophyta</taxon>
        <taxon>Tracheophyta</taxon>
        <taxon>Spermatophyta</taxon>
        <taxon>Magnoliopsida</taxon>
        <taxon>eudicotyledons</taxon>
        <taxon>Gunneridae</taxon>
        <taxon>Pentapetalae</taxon>
        <taxon>rosids</taxon>
        <taxon>fabids</taxon>
        <taxon>Rosales</taxon>
        <taxon>Rosaceae</taxon>
        <taxon>Rosoideae</taxon>
        <taxon>Rosoideae incertae sedis</taxon>
        <taxon>Rosa</taxon>
    </lineage>
</organism>
<dbReference type="EMBL" id="PDCK01000044">
    <property type="protein sequence ID" value="PRQ26855.1"/>
    <property type="molecule type" value="Genomic_DNA"/>
</dbReference>